<dbReference type="Gene3D" id="3.40.1280.10">
    <property type="match status" value="1"/>
</dbReference>
<comment type="subcellular location">
    <subcellularLocation>
        <location evidence="5">Cytoplasm</location>
    </subcellularLocation>
</comment>
<evidence type="ECO:0000256" key="3">
    <source>
        <dbReference type="ARBA" id="ARBA00022691"/>
    </source>
</evidence>
<dbReference type="AlphaFoldDB" id="A0A084EM45"/>
<dbReference type="EMBL" id="JFDO01000017">
    <property type="protein sequence ID" value="KEZ19037.1"/>
    <property type="molecule type" value="Genomic_DNA"/>
</dbReference>
<protein>
    <recommendedName>
        <fullName evidence="5">Ribosomal RNA large subunit methyltransferase H</fullName>
        <ecNumber evidence="5">2.1.1.177</ecNumber>
    </recommendedName>
    <alternativeName>
        <fullName evidence="5">23S rRNA (pseudouridine1915-N3)-methyltransferase</fullName>
    </alternativeName>
    <alternativeName>
        <fullName evidence="5">23S rRNA m3Psi1915 methyltransferase</fullName>
    </alternativeName>
    <alternativeName>
        <fullName evidence="5">rRNA (pseudouridine-N3-)-methyltransferase RlmH</fullName>
    </alternativeName>
</protein>
<name>A0A084EM45_MYCCA</name>
<accession>A0A084EM45</accession>
<feature type="binding site" evidence="5">
    <location>
        <position position="72"/>
    </location>
    <ligand>
        <name>S-adenosyl-L-methionine</name>
        <dbReference type="ChEBI" id="CHEBI:59789"/>
    </ligand>
</feature>
<proteinExistence type="inferred from homology"/>
<keyword evidence="1 5" id="KW-0489">Methyltransferase</keyword>
<gene>
    <name evidence="5" type="primary">rlmH</name>
    <name evidence="6" type="ORF">MCAPa_5300</name>
</gene>
<evidence type="ECO:0000313" key="7">
    <source>
        <dbReference type="Proteomes" id="UP000028533"/>
    </source>
</evidence>
<evidence type="ECO:0000256" key="2">
    <source>
        <dbReference type="ARBA" id="ARBA00022679"/>
    </source>
</evidence>
<feature type="binding site" evidence="5">
    <location>
        <position position="104"/>
    </location>
    <ligand>
        <name>S-adenosyl-L-methionine</name>
        <dbReference type="ChEBI" id="CHEBI:59789"/>
    </ligand>
</feature>
<organism evidence="6 7">
    <name type="scientific">Mycoplasma capricolum subsp. capricolum 14232</name>
    <dbReference type="NCBI Taxonomy" id="1188238"/>
    <lineage>
        <taxon>Bacteria</taxon>
        <taxon>Bacillati</taxon>
        <taxon>Mycoplasmatota</taxon>
        <taxon>Mollicutes</taxon>
        <taxon>Mycoplasmataceae</taxon>
        <taxon>Mycoplasma</taxon>
    </lineage>
</organism>
<evidence type="ECO:0000256" key="5">
    <source>
        <dbReference type="HAMAP-Rule" id="MF_00658"/>
    </source>
</evidence>
<dbReference type="GO" id="GO:0070038">
    <property type="term" value="F:rRNA (pseudouridine-N3-)-methyltransferase activity"/>
    <property type="evidence" value="ECO:0007669"/>
    <property type="project" value="UniProtKB-UniRule"/>
</dbReference>
<dbReference type="EC" id="2.1.1.177" evidence="5"/>
<keyword evidence="5" id="KW-0698">rRNA processing</keyword>
<sequence>MKVKILCFGKLDKTFYVDAFNDYFKRLKKYVDLEIIELKEEINGELNKIKDENSNLLLKKLENYKDFEKVILDVNSKLISTENLVEIIKTNLNYKTAKILFVIGPSDGYSKSFLNSFTNKFSLAKITLPHQLCRIVLIEQIYRVFKIINNEKYHK</sequence>
<reference evidence="6 7" key="1">
    <citation type="submission" date="2014-02" db="EMBL/GenBank/DDBJ databases">
        <title>Genome sequence of Mycoplasma capricolum subsp. capricolum strain 14232.</title>
        <authorList>
            <person name="Sirand-Pugnet P."/>
            <person name="Breton M."/>
            <person name="Dordet-Frisoni E."/>
            <person name="Baranowski E."/>
            <person name="Barre A."/>
            <person name="Couture C."/>
            <person name="Dupuy V."/>
            <person name="Gaurivaud P."/>
            <person name="Jacob D."/>
            <person name="Lemaitre C."/>
            <person name="Manso-Silvan L."/>
            <person name="Nikolski M."/>
            <person name="Nouvel L.-X."/>
            <person name="Poumarat F."/>
            <person name="Tardy F."/>
            <person name="Thebault P."/>
            <person name="Theil S."/>
            <person name="Citti C."/>
            <person name="Thiaucourt F."/>
            <person name="Blanchard A."/>
        </authorList>
    </citation>
    <scope>NUCLEOTIDE SEQUENCE [LARGE SCALE GENOMIC DNA]</scope>
    <source>
        <strain evidence="6 7">14232</strain>
    </source>
</reference>
<dbReference type="PANTHER" id="PTHR33603">
    <property type="entry name" value="METHYLTRANSFERASE"/>
    <property type="match status" value="1"/>
</dbReference>
<dbReference type="InterPro" id="IPR029028">
    <property type="entry name" value="Alpha/beta_knot_MTases"/>
</dbReference>
<dbReference type="PANTHER" id="PTHR33603:SF1">
    <property type="entry name" value="RIBOSOMAL RNA LARGE SUBUNIT METHYLTRANSFERASE H"/>
    <property type="match status" value="1"/>
</dbReference>
<keyword evidence="2 5" id="KW-0808">Transferase</keyword>
<keyword evidence="3 5" id="KW-0949">S-adenosyl-L-methionine</keyword>
<comment type="caution">
    <text evidence="6">The sequence shown here is derived from an EMBL/GenBank/DDBJ whole genome shotgun (WGS) entry which is preliminary data.</text>
</comment>
<dbReference type="RefSeq" id="WP_036431985.1">
    <property type="nucleotide sequence ID" value="NZ_JFDO01000017.1"/>
</dbReference>
<dbReference type="HAMAP" id="MF_00658">
    <property type="entry name" value="23SrRNA_methyltr_H"/>
    <property type="match status" value="1"/>
</dbReference>
<dbReference type="Proteomes" id="UP000028533">
    <property type="component" value="Unassembled WGS sequence"/>
</dbReference>
<dbReference type="Pfam" id="PF02590">
    <property type="entry name" value="SPOUT_MTase"/>
    <property type="match status" value="1"/>
</dbReference>
<evidence type="ECO:0000256" key="1">
    <source>
        <dbReference type="ARBA" id="ARBA00022603"/>
    </source>
</evidence>
<comment type="similarity">
    <text evidence="4 5">Belongs to the RNA methyltransferase RlmH family.</text>
</comment>
<comment type="catalytic activity">
    <reaction evidence="5">
        <text>pseudouridine(1915) in 23S rRNA + S-adenosyl-L-methionine = N(3)-methylpseudouridine(1915) in 23S rRNA + S-adenosyl-L-homocysteine + H(+)</text>
        <dbReference type="Rhea" id="RHEA:42752"/>
        <dbReference type="Rhea" id="RHEA-COMP:10221"/>
        <dbReference type="Rhea" id="RHEA-COMP:10222"/>
        <dbReference type="ChEBI" id="CHEBI:15378"/>
        <dbReference type="ChEBI" id="CHEBI:57856"/>
        <dbReference type="ChEBI" id="CHEBI:59789"/>
        <dbReference type="ChEBI" id="CHEBI:65314"/>
        <dbReference type="ChEBI" id="CHEBI:74486"/>
        <dbReference type="EC" id="2.1.1.177"/>
    </reaction>
</comment>
<keyword evidence="5" id="KW-0963">Cytoplasm</keyword>
<dbReference type="SUPFAM" id="SSF75217">
    <property type="entry name" value="alpha/beta knot"/>
    <property type="match status" value="1"/>
</dbReference>
<dbReference type="CDD" id="cd18081">
    <property type="entry name" value="RlmH-like"/>
    <property type="match status" value="1"/>
</dbReference>
<comment type="function">
    <text evidence="5">Specifically methylates the pseudouridine at position 1915 (m3Psi1915) in 23S rRNA.</text>
</comment>
<dbReference type="InterPro" id="IPR003742">
    <property type="entry name" value="RlmH-like"/>
</dbReference>
<feature type="binding site" evidence="5">
    <location>
        <begin position="123"/>
        <end position="128"/>
    </location>
    <ligand>
        <name>S-adenosyl-L-methionine</name>
        <dbReference type="ChEBI" id="CHEBI:59789"/>
    </ligand>
</feature>
<evidence type="ECO:0000313" key="6">
    <source>
        <dbReference type="EMBL" id="KEZ19037.1"/>
    </source>
</evidence>
<dbReference type="GO" id="GO:0005737">
    <property type="term" value="C:cytoplasm"/>
    <property type="evidence" value="ECO:0007669"/>
    <property type="project" value="UniProtKB-SubCell"/>
</dbReference>
<evidence type="ECO:0000256" key="4">
    <source>
        <dbReference type="ARBA" id="ARBA00038303"/>
    </source>
</evidence>
<dbReference type="PIRSF" id="PIRSF004505">
    <property type="entry name" value="MT_bac"/>
    <property type="match status" value="1"/>
</dbReference>
<dbReference type="InterPro" id="IPR029026">
    <property type="entry name" value="tRNA_m1G_MTases_N"/>
</dbReference>
<comment type="subunit">
    <text evidence="5">Homodimer.</text>
</comment>